<evidence type="ECO:0000256" key="6">
    <source>
        <dbReference type="ARBA" id="ARBA00023136"/>
    </source>
</evidence>
<name>A0A8K0RN67_9HYPO</name>
<evidence type="ECO:0000256" key="5">
    <source>
        <dbReference type="ARBA" id="ARBA00023128"/>
    </source>
</evidence>
<evidence type="ECO:0000256" key="3">
    <source>
        <dbReference type="ARBA" id="ARBA00004370"/>
    </source>
</evidence>
<dbReference type="SUPFAM" id="SSF53474">
    <property type="entry name" value="alpha/beta-Hydrolases"/>
    <property type="match status" value="1"/>
</dbReference>
<evidence type="ECO:0000256" key="1">
    <source>
        <dbReference type="ARBA" id="ARBA00004173"/>
    </source>
</evidence>
<dbReference type="GO" id="GO:0016020">
    <property type="term" value="C:membrane"/>
    <property type="evidence" value="ECO:0007669"/>
    <property type="project" value="UniProtKB-SubCell"/>
</dbReference>
<keyword evidence="5" id="KW-0496">Mitochondrion</keyword>
<evidence type="ECO:0000256" key="2">
    <source>
        <dbReference type="ARBA" id="ARBA00004240"/>
    </source>
</evidence>
<keyword evidence="9" id="KW-1185">Reference proteome</keyword>
<keyword evidence="7" id="KW-1133">Transmembrane helix</keyword>
<proteinExistence type="predicted"/>
<keyword evidence="7" id="KW-0812">Transmembrane</keyword>
<sequence length="211" mass="24113">MPYRFYHSLRALARTPTIRPVIFVAYSLGGLIAKQFLIILSKATNEDDLKLAKAVYGIVFFGVPHSGVYISSLIPMVEDGPNRYLIESIGRSDSQTQQREFYKALSCKGDSEMICFYETEETPTVQENEHGHWTMKGPRACLVTKSSARHGRSWEDGPEHTCPIARTHSDMVKFRQHDSEYVKVKERLINLTRRALVVPRRKQSADAKCKY</sequence>
<evidence type="ECO:0000313" key="8">
    <source>
        <dbReference type="EMBL" id="KAH7231153.1"/>
    </source>
</evidence>
<dbReference type="Proteomes" id="UP000813427">
    <property type="component" value="Unassembled WGS sequence"/>
</dbReference>
<dbReference type="GO" id="GO:0005739">
    <property type="term" value="C:mitochondrion"/>
    <property type="evidence" value="ECO:0007669"/>
    <property type="project" value="UniProtKB-SubCell"/>
</dbReference>
<dbReference type="EMBL" id="JAGPXF010000009">
    <property type="protein sequence ID" value="KAH7231153.1"/>
    <property type="molecule type" value="Genomic_DNA"/>
</dbReference>
<dbReference type="AlphaFoldDB" id="A0A8K0RN67"/>
<reference evidence="8" key="1">
    <citation type="journal article" date="2021" name="Nat. Commun.">
        <title>Genetic determinants of endophytism in the Arabidopsis root mycobiome.</title>
        <authorList>
            <person name="Mesny F."/>
            <person name="Miyauchi S."/>
            <person name="Thiergart T."/>
            <person name="Pickel B."/>
            <person name="Atanasova L."/>
            <person name="Karlsson M."/>
            <person name="Huettel B."/>
            <person name="Barry K.W."/>
            <person name="Haridas S."/>
            <person name="Chen C."/>
            <person name="Bauer D."/>
            <person name="Andreopoulos W."/>
            <person name="Pangilinan J."/>
            <person name="LaButti K."/>
            <person name="Riley R."/>
            <person name="Lipzen A."/>
            <person name="Clum A."/>
            <person name="Drula E."/>
            <person name="Henrissat B."/>
            <person name="Kohler A."/>
            <person name="Grigoriev I.V."/>
            <person name="Martin F.M."/>
            <person name="Hacquard S."/>
        </authorList>
    </citation>
    <scope>NUCLEOTIDE SEQUENCE</scope>
    <source>
        <strain evidence="8">MPI-SDFR-AT-0068</strain>
    </source>
</reference>
<dbReference type="InterPro" id="IPR052374">
    <property type="entry name" value="SERAC1"/>
</dbReference>
<keyword evidence="4" id="KW-0256">Endoplasmic reticulum</keyword>
<dbReference type="GO" id="GO:0005783">
    <property type="term" value="C:endoplasmic reticulum"/>
    <property type="evidence" value="ECO:0007669"/>
    <property type="project" value="UniProtKB-SubCell"/>
</dbReference>
<dbReference type="InterPro" id="IPR029058">
    <property type="entry name" value="AB_hydrolase_fold"/>
</dbReference>
<evidence type="ECO:0000256" key="4">
    <source>
        <dbReference type="ARBA" id="ARBA00022824"/>
    </source>
</evidence>
<accession>A0A8K0RN67</accession>
<evidence type="ECO:0000256" key="7">
    <source>
        <dbReference type="SAM" id="Phobius"/>
    </source>
</evidence>
<dbReference type="Gene3D" id="3.40.50.1820">
    <property type="entry name" value="alpha/beta hydrolase"/>
    <property type="match status" value="1"/>
</dbReference>
<gene>
    <name evidence="8" type="ORF">BKA59DRAFT_409437</name>
</gene>
<keyword evidence="6 7" id="KW-0472">Membrane</keyword>
<dbReference type="PANTHER" id="PTHR48182">
    <property type="entry name" value="PROTEIN SERAC1"/>
    <property type="match status" value="1"/>
</dbReference>
<feature type="transmembrane region" description="Helical" evidence="7">
    <location>
        <begin position="54"/>
        <end position="74"/>
    </location>
</feature>
<organism evidence="8 9">
    <name type="scientific">Fusarium tricinctum</name>
    <dbReference type="NCBI Taxonomy" id="61284"/>
    <lineage>
        <taxon>Eukaryota</taxon>
        <taxon>Fungi</taxon>
        <taxon>Dikarya</taxon>
        <taxon>Ascomycota</taxon>
        <taxon>Pezizomycotina</taxon>
        <taxon>Sordariomycetes</taxon>
        <taxon>Hypocreomycetidae</taxon>
        <taxon>Hypocreales</taxon>
        <taxon>Nectriaceae</taxon>
        <taxon>Fusarium</taxon>
        <taxon>Fusarium tricinctum species complex</taxon>
    </lineage>
</organism>
<dbReference type="OrthoDB" id="1658288at2759"/>
<feature type="transmembrane region" description="Helical" evidence="7">
    <location>
        <begin position="21"/>
        <end position="42"/>
    </location>
</feature>
<dbReference type="PANTHER" id="PTHR48182:SF2">
    <property type="entry name" value="PROTEIN SERAC1"/>
    <property type="match status" value="1"/>
</dbReference>
<comment type="subcellular location">
    <subcellularLocation>
        <location evidence="2">Endoplasmic reticulum</location>
    </subcellularLocation>
    <subcellularLocation>
        <location evidence="3">Membrane</location>
    </subcellularLocation>
    <subcellularLocation>
        <location evidence="1">Mitochondrion</location>
    </subcellularLocation>
</comment>
<protein>
    <recommendedName>
        <fullName evidence="10">DUF676 domain-containing protein</fullName>
    </recommendedName>
</protein>
<comment type="caution">
    <text evidence="8">The sequence shown here is derived from an EMBL/GenBank/DDBJ whole genome shotgun (WGS) entry which is preliminary data.</text>
</comment>
<evidence type="ECO:0008006" key="10">
    <source>
        <dbReference type="Google" id="ProtNLM"/>
    </source>
</evidence>
<evidence type="ECO:0000313" key="9">
    <source>
        <dbReference type="Proteomes" id="UP000813427"/>
    </source>
</evidence>